<dbReference type="InterPro" id="IPR002227">
    <property type="entry name" value="Tyrosinase_Cu-bd"/>
</dbReference>
<evidence type="ECO:0000256" key="5">
    <source>
        <dbReference type="ARBA" id="ARBA00023002"/>
    </source>
</evidence>
<dbReference type="EC" id="1.14.18.1" evidence="3"/>
<evidence type="ECO:0000256" key="7">
    <source>
        <dbReference type="ARBA" id="ARBA00023033"/>
    </source>
</evidence>
<feature type="domain" description="Tyrosinase copper-binding" evidence="12">
    <location>
        <begin position="115"/>
        <end position="132"/>
    </location>
</feature>
<evidence type="ECO:0000256" key="11">
    <source>
        <dbReference type="SAM" id="SignalP"/>
    </source>
</evidence>
<dbReference type="GO" id="GO:0042438">
    <property type="term" value="P:melanin biosynthetic process"/>
    <property type="evidence" value="ECO:0007669"/>
    <property type="project" value="UniProtKB-KW"/>
</dbReference>
<comment type="catalytic activity">
    <reaction evidence="9">
        <text>2 L-dopa + O2 = 2 L-dopaquinone + 2 H2O</text>
        <dbReference type="Rhea" id="RHEA:34287"/>
        <dbReference type="ChEBI" id="CHEBI:15377"/>
        <dbReference type="ChEBI" id="CHEBI:15379"/>
        <dbReference type="ChEBI" id="CHEBI:57504"/>
        <dbReference type="ChEBI" id="CHEBI:57924"/>
        <dbReference type="EC" id="1.14.18.1"/>
    </reaction>
</comment>
<dbReference type="PROSITE" id="PS00498">
    <property type="entry name" value="TYROSINASE_2"/>
    <property type="match status" value="1"/>
</dbReference>
<dbReference type="InterPro" id="IPR050316">
    <property type="entry name" value="Tyrosinase/Hemocyanin"/>
</dbReference>
<keyword evidence="11" id="KW-0732">Signal</keyword>
<evidence type="ECO:0000256" key="8">
    <source>
        <dbReference type="ARBA" id="ARBA00023101"/>
    </source>
</evidence>
<feature type="chain" id="PRO_5026176811" description="tyrosinase" evidence="11">
    <location>
        <begin position="20"/>
        <end position="592"/>
    </location>
</feature>
<evidence type="ECO:0000313" key="15">
    <source>
        <dbReference type="Proteomes" id="UP000800041"/>
    </source>
</evidence>
<evidence type="ECO:0000256" key="9">
    <source>
        <dbReference type="ARBA" id="ARBA00048233"/>
    </source>
</evidence>
<evidence type="ECO:0000256" key="4">
    <source>
        <dbReference type="ARBA" id="ARBA00022723"/>
    </source>
</evidence>
<keyword evidence="15" id="KW-1185">Reference proteome</keyword>
<evidence type="ECO:0000256" key="1">
    <source>
        <dbReference type="ARBA" id="ARBA00001973"/>
    </source>
</evidence>
<dbReference type="Gene3D" id="1.10.1280.10">
    <property type="entry name" value="Di-copper center containing domain from catechol oxidase"/>
    <property type="match status" value="1"/>
</dbReference>
<keyword evidence="7" id="KW-0503">Monooxygenase</keyword>
<evidence type="ECO:0000259" key="13">
    <source>
        <dbReference type="PROSITE" id="PS00498"/>
    </source>
</evidence>
<dbReference type="AlphaFoldDB" id="A0A6G1GZN1"/>
<comment type="similarity">
    <text evidence="2">Belongs to the tyrosinase family.</text>
</comment>
<dbReference type="SUPFAM" id="SSF48056">
    <property type="entry name" value="Di-copper centre-containing domain"/>
    <property type="match status" value="1"/>
</dbReference>
<keyword evidence="4" id="KW-0479">Metal-binding</keyword>
<dbReference type="InterPro" id="IPR008922">
    <property type="entry name" value="Di-copper_centre_dom_sf"/>
</dbReference>
<comment type="cofactor">
    <cofactor evidence="1">
        <name>Cu(2+)</name>
        <dbReference type="ChEBI" id="CHEBI:29036"/>
    </cofactor>
</comment>
<evidence type="ECO:0000256" key="2">
    <source>
        <dbReference type="ARBA" id="ARBA00009928"/>
    </source>
</evidence>
<keyword evidence="8" id="KW-0470">Melanin biosynthesis</keyword>
<dbReference type="EMBL" id="ML977157">
    <property type="protein sequence ID" value="KAF1986411.1"/>
    <property type="molecule type" value="Genomic_DNA"/>
</dbReference>
<protein>
    <recommendedName>
        <fullName evidence="3">tyrosinase</fullName>
        <ecNumber evidence="3">1.14.18.1</ecNumber>
    </recommendedName>
</protein>
<evidence type="ECO:0000256" key="6">
    <source>
        <dbReference type="ARBA" id="ARBA00023008"/>
    </source>
</evidence>
<dbReference type="PRINTS" id="PR00092">
    <property type="entry name" value="TYROSINASE"/>
</dbReference>
<evidence type="ECO:0000256" key="3">
    <source>
        <dbReference type="ARBA" id="ARBA00011906"/>
    </source>
</evidence>
<dbReference type="OrthoDB" id="6132182at2759"/>
<gene>
    <name evidence="14" type="ORF">K402DRAFT_463696</name>
</gene>
<proteinExistence type="inferred from homology"/>
<name>A0A6G1GZN1_9PEZI</name>
<accession>A0A6G1GZN1</accession>
<feature type="signal peptide" evidence="11">
    <location>
        <begin position="1"/>
        <end position="19"/>
    </location>
</feature>
<reference evidence="14" key="1">
    <citation type="journal article" date="2020" name="Stud. Mycol.">
        <title>101 Dothideomycetes genomes: a test case for predicting lifestyles and emergence of pathogens.</title>
        <authorList>
            <person name="Haridas S."/>
            <person name="Albert R."/>
            <person name="Binder M."/>
            <person name="Bloem J."/>
            <person name="Labutti K."/>
            <person name="Salamov A."/>
            <person name="Andreopoulos B."/>
            <person name="Baker S."/>
            <person name="Barry K."/>
            <person name="Bills G."/>
            <person name="Bluhm B."/>
            <person name="Cannon C."/>
            <person name="Castanera R."/>
            <person name="Culley D."/>
            <person name="Daum C."/>
            <person name="Ezra D."/>
            <person name="Gonzalez J."/>
            <person name="Henrissat B."/>
            <person name="Kuo A."/>
            <person name="Liang C."/>
            <person name="Lipzen A."/>
            <person name="Lutzoni F."/>
            <person name="Magnuson J."/>
            <person name="Mondo S."/>
            <person name="Nolan M."/>
            <person name="Ohm R."/>
            <person name="Pangilinan J."/>
            <person name="Park H.-J."/>
            <person name="Ramirez L."/>
            <person name="Alfaro M."/>
            <person name="Sun H."/>
            <person name="Tritt A."/>
            <person name="Yoshinaga Y."/>
            <person name="Zwiers L.-H."/>
            <person name="Turgeon B."/>
            <person name="Goodwin S."/>
            <person name="Spatafora J."/>
            <person name="Crous P."/>
            <person name="Grigoriev I."/>
        </authorList>
    </citation>
    <scope>NUCLEOTIDE SEQUENCE</scope>
    <source>
        <strain evidence="14">CBS 113979</strain>
    </source>
</reference>
<evidence type="ECO:0000313" key="14">
    <source>
        <dbReference type="EMBL" id="KAF1986411.1"/>
    </source>
</evidence>
<dbReference type="Pfam" id="PF00264">
    <property type="entry name" value="Tyrosinase"/>
    <property type="match status" value="1"/>
</dbReference>
<dbReference type="GO" id="GO:0004503">
    <property type="term" value="F:tyrosinase activity"/>
    <property type="evidence" value="ECO:0007669"/>
    <property type="project" value="UniProtKB-EC"/>
</dbReference>
<dbReference type="PANTHER" id="PTHR11474:SF76">
    <property type="entry name" value="SHKT DOMAIN-CONTAINING PROTEIN"/>
    <property type="match status" value="1"/>
</dbReference>
<dbReference type="GO" id="GO:0046872">
    <property type="term" value="F:metal ion binding"/>
    <property type="evidence" value="ECO:0007669"/>
    <property type="project" value="UniProtKB-KW"/>
</dbReference>
<comment type="catalytic activity">
    <reaction evidence="10">
        <text>L-tyrosine + O2 = L-dopaquinone + H2O</text>
        <dbReference type="Rhea" id="RHEA:18117"/>
        <dbReference type="ChEBI" id="CHEBI:15377"/>
        <dbReference type="ChEBI" id="CHEBI:15379"/>
        <dbReference type="ChEBI" id="CHEBI:57924"/>
        <dbReference type="ChEBI" id="CHEBI:58315"/>
        <dbReference type="EC" id="1.14.18.1"/>
    </reaction>
</comment>
<evidence type="ECO:0000256" key="10">
    <source>
        <dbReference type="ARBA" id="ARBA00048881"/>
    </source>
</evidence>
<keyword evidence="5" id="KW-0560">Oxidoreductase</keyword>
<sequence>MGFLSYLGAFSAALLVVNAAPFPLSSDNVPRQVSTIPITGVKGSGVQVRREIGELSTDPVAWDIFILGLNRFMSMDPKDPMSYHQLAGIHGSTFGDWDGVGKCATCSSGSIYCTHGNTLFPTWHRPYLAAFEQSLQINALAVANEFTGADKAKYVEAAQNLRLPYWDWATEPSVGTQVFPDYFDNQNVTVRTGNGTQVVHNPLWAYKFPNEPTLPAPWNTPQTRRSSRSQNQEEMGFMLSGLKSTVYQLFSQEQNYNNFSTTMFQGGGAGSYNSIENPHNTIHSVIGGSGHLSSVPVAGFDPLFWLHHCNVDRQFALWQAINPTAEFTTVTELTGSWTFPANTVVDKDFPLSPFHTGSAGEDHTSANSWDWRVLGYTYPELTEGFTIESVKTAINKLYAPPTTVPEARRRNVAAIEARATANATSNTYNEYSINLKAPLNAVGGTFGVFVFDGSVPSTPATTVSRALIKSSTFMGFHSFLSNALTSSDSSALVTGTIPITQHLLRDVAEGELASMEPADVEAYLRGKLQWTVVKRDGTVVPAEDVEGLVVSVATAVVERAGSDAELPRWGVARVLVGATEEKVNGLRRVTQV</sequence>
<dbReference type="InterPro" id="IPR041640">
    <property type="entry name" value="Tyrosinase_C"/>
</dbReference>
<keyword evidence="6" id="KW-0186">Copper</keyword>
<evidence type="ECO:0000259" key="12">
    <source>
        <dbReference type="PROSITE" id="PS00497"/>
    </source>
</evidence>
<dbReference type="PANTHER" id="PTHR11474">
    <property type="entry name" value="TYROSINASE FAMILY MEMBER"/>
    <property type="match status" value="1"/>
</dbReference>
<dbReference type="Proteomes" id="UP000800041">
    <property type="component" value="Unassembled WGS sequence"/>
</dbReference>
<dbReference type="Pfam" id="PF18132">
    <property type="entry name" value="Tyrosinase_C"/>
    <property type="match status" value="1"/>
</dbReference>
<feature type="domain" description="Tyrosinase copper-binding" evidence="13">
    <location>
        <begin position="301"/>
        <end position="312"/>
    </location>
</feature>
<dbReference type="PROSITE" id="PS00497">
    <property type="entry name" value="TYROSINASE_1"/>
    <property type="match status" value="1"/>
</dbReference>
<organism evidence="14 15">
    <name type="scientific">Aulographum hederae CBS 113979</name>
    <dbReference type="NCBI Taxonomy" id="1176131"/>
    <lineage>
        <taxon>Eukaryota</taxon>
        <taxon>Fungi</taxon>
        <taxon>Dikarya</taxon>
        <taxon>Ascomycota</taxon>
        <taxon>Pezizomycotina</taxon>
        <taxon>Dothideomycetes</taxon>
        <taxon>Pleosporomycetidae</taxon>
        <taxon>Aulographales</taxon>
        <taxon>Aulographaceae</taxon>
    </lineage>
</organism>